<dbReference type="KEGG" id="sapp:SAC06_03035"/>
<comment type="similarity">
    <text evidence="1">Belongs to the LytR/CpsA/Psr (LCP) family.</text>
</comment>
<evidence type="ECO:0000259" key="2">
    <source>
        <dbReference type="Pfam" id="PF03816"/>
    </source>
</evidence>
<evidence type="ECO:0000313" key="3">
    <source>
        <dbReference type="EMBL" id="XBW08550.1"/>
    </source>
</evidence>
<reference evidence="3" key="1">
    <citation type="submission" date="2023-11" db="EMBL/GenBank/DDBJ databases">
        <title>Scrofimicrobium hongkongense sp. nov., isolated from a patient with peritonitis.</title>
        <authorList>
            <person name="Lao H.Y."/>
            <person name="Wong A.Y.P."/>
            <person name="Ng T.L."/>
            <person name="Wong R.Y.L."/>
            <person name="Yau M.C.Y."/>
            <person name="Lam J.Y.W."/>
            <person name="Siu G.K.H."/>
        </authorList>
    </citation>
    <scope>NUCLEOTIDE SEQUENCE</scope>
    <source>
        <strain evidence="3">R131</strain>
    </source>
</reference>
<dbReference type="EMBL" id="CP138335">
    <property type="protein sequence ID" value="XBW08550.1"/>
    <property type="molecule type" value="Genomic_DNA"/>
</dbReference>
<sequence>MSHQARSSAKKSRPTWLKVLAVIVGLLLLVVLAAAIAVFTFGKRVADTYDSGVTVVEEAFPDEADRPQEQDTKAQTILLLGSDTRSAIDPDDVNAAQDSRSDVIMVLRIPADREQAFLVSFMRDSWVDIPGYGEAKLNAAMAYGGVPLTVQVIEGLIGSRIDHVAMVDFAGFKGLTNALGGVQVQNANEFSTGDFHFPAGTIELDGTEALAYVRARYPFADGDYQRVRNQQAYLRGLVSSLVSRGTLTSPGKIQDAVAAISPYLTVDPGMDSGYLLKLLPSMRNIRTADLEFFTAPTAGTGTSADGQSIVVLDEERMAKLKQAFETDTLAEYVETQDLSAN</sequence>
<gene>
    <name evidence="3" type="ORF">SAC06_03035</name>
</gene>
<accession>A0AAU7V8Y1</accession>
<dbReference type="NCBIfam" id="TIGR00350">
    <property type="entry name" value="lytR_cpsA_psr"/>
    <property type="match status" value="1"/>
</dbReference>
<name>A0AAU7V8Y1_9ACTO</name>
<dbReference type="InterPro" id="IPR004474">
    <property type="entry name" value="LytR_CpsA_psr"/>
</dbReference>
<organism evidence="3">
    <name type="scientific">Scrofimicrobium appendicitidis</name>
    <dbReference type="NCBI Taxonomy" id="3079930"/>
    <lineage>
        <taxon>Bacteria</taxon>
        <taxon>Bacillati</taxon>
        <taxon>Actinomycetota</taxon>
        <taxon>Actinomycetes</taxon>
        <taxon>Actinomycetales</taxon>
        <taxon>Actinomycetaceae</taxon>
        <taxon>Scrofimicrobium</taxon>
    </lineage>
</organism>
<evidence type="ECO:0000256" key="1">
    <source>
        <dbReference type="ARBA" id="ARBA00006068"/>
    </source>
</evidence>
<dbReference type="PANTHER" id="PTHR33392:SF6">
    <property type="entry name" value="POLYISOPRENYL-TEICHOIC ACID--PEPTIDOGLYCAN TEICHOIC ACID TRANSFERASE TAGU"/>
    <property type="match status" value="1"/>
</dbReference>
<dbReference type="InterPro" id="IPR050922">
    <property type="entry name" value="LytR/CpsA/Psr_CW_biosynth"/>
</dbReference>
<dbReference type="AlphaFoldDB" id="A0AAU7V8Y1"/>
<dbReference type="Pfam" id="PF03816">
    <property type="entry name" value="LytR_cpsA_psr"/>
    <property type="match status" value="1"/>
</dbReference>
<protein>
    <submittedName>
        <fullName evidence="3">LCP family protein</fullName>
    </submittedName>
</protein>
<feature type="domain" description="Cell envelope-related transcriptional attenuator" evidence="2">
    <location>
        <begin position="100"/>
        <end position="241"/>
    </location>
</feature>
<dbReference type="Gene3D" id="3.40.630.190">
    <property type="entry name" value="LCP protein"/>
    <property type="match status" value="1"/>
</dbReference>
<proteinExistence type="inferred from homology"/>
<dbReference type="PANTHER" id="PTHR33392">
    <property type="entry name" value="POLYISOPRENYL-TEICHOIC ACID--PEPTIDOGLYCAN TEICHOIC ACID TRANSFERASE TAGU"/>
    <property type="match status" value="1"/>
</dbReference>
<dbReference type="RefSeq" id="WP_350258750.1">
    <property type="nucleotide sequence ID" value="NZ_CP138335.1"/>
</dbReference>